<accession>G7V8X0</accession>
<dbReference type="HAMAP" id="MF_01368">
    <property type="entry name" value="Ribosomal_bL17"/>
    <property type="match status" value="1"/>
</dbReference>
<evidence type="ECO:0000256" key="3">
    <source>
        <dbReference type="ARBA" id="ARBA00023274"/>
    </source>
</evidence>
<keyword evidence="7" id="KW-1185">Reference proteome</keyword>
<evidence type="ECO:0000313" key="6">
    <source>
        <dbReference type="EMBL" id="AER66411.1"/>
    </source>
</evidence>
<evidence type="ECO:0000313" key="7">
    <source>
        <dbReference type="Proteomes" id="UP000005868"/>
    </source>
</evidence>
<dbReference type="InterPro" id="IPR000456">
    <property type="entry name" value="Ribosomal_bL17"/>
</dbReference>
<proteinExistence type="inferred from homology"/>
<dbReference type="InterPro" id="IPR047859">
    <property type="entry name" value="Ribosomal_bL17_CS"/>
</dbReference>
<dbReference type="PANTHER" id="PTHR14413">
    <property type="entry name" value="RIBOSOMAL PROTEIN L17"/>
    <property type="match status" value="1"/>
</dbReference>
<evidence type="ECO:0000256" key="2">
    <source>
        <dbReference type="ARBA" id="ARBA00022980"/>
    </source>
</evidence>
<keyword evidence="2 4" id="KW-0689">Ribosomal protein</keyword>
<dbReference type="PANTHER" id="PTHR14413:SF16">
    <property type="entry name" value="LARGE RIBOSOMAL SUBUNIT PROTEIN BL17M"/>
    <property type="match status" value="1"/>
</dbReference>
<name>G7V8X0_THELD</name>
<dbReference type="HOGENOM" id="CLU_074407_2_0_0"/>
<dbReference type="PROSITE" id="PS01167">
    <property type="entry name" value="RIBOSOMAL_L17"/>
    <property type="match status" value="1"/>
</dbReference>
<gene>
    <name evidence="4" type="primary">rplQ</name>
    <name evidence="6" type="ordered locus">Tlie_0676</name>
</gene>
<dbReference type="Proteomes" id="UP000005868">
    <property type="component" value="Chromosome"/>
</dbReference>
<dbReference type="NCBIfam" id="TIGR00059">
    <property type="entry name" value="L17"/>
    <property type="match status" value="1"/>
</dbReference>
<evidence type="ECO:0000256" key="1">
    <source>
        <dbReference type="ARBA" id="ARBA00008777"/>
    </source>
</evidence>
<dbReference type="FunFam" id="3.90.1030.10:FF:000001">
    <property type="entry name" value="50S ribosomal protein L17"/>
    <property type="match status" value="1"/>
</dbReference>
<sequence>MRHRVDRRTLGRFGSHRRAMLSNMAAELFLKEKIETTLPRAKELRRVAERLITKAKLGGLHNRRLVASRMPNKMAVKKLFDDIAKRYANRNGGYTRIVRTTYRFGDGAQKAIIELVEES</sequence>
<dbReference type="STRING" id="580340.Tlie_0676"/>
<dbReference type="AlphaFoldDB" id="G7V8X0"/>
<reference evidence="7" key="1">
    <citation type="submission" date="2011-10" db="EMBL/GenBank/DDBJ databases">
        <title>The complete genome of chromosome of Thermovirga lienii DSM 17291.</title>
        <authorList>
            <consortium name="US DOE Joint Genome Institute (JGI-PGF)"/>
            <person name="Lucas S."/>
            <person name="Copeland A."/>
            <person name="Lapidus A."/>
            <person name="Glavina del Rio T."/>
            <person name="Dalin E."/>
            <person name="Tice H."/>
            <person name="Bruce D."/>
            <person name="Goodwin L."/>
            <person name="Pitluck S."/>
            <person name="Peters L."/>
            <person name="Mikhailova N."/>
            <person name="Saunders E."/>
            <person name="Kyrpides N."/>
            <person name="Mavromatis K."/>
            <person name="Ivanova N."/>
            <person name="Last F.I."/>
            <person name="Brettin T."/>
            <person name="Detter J.C."/>
            <person name="Han C."/>
            <person name="Larimer F."/>
            <person name="Land M."/>
            <person name="Hauser L."/>
            <person name="Markowitz V."/>
            <person name="Cheng J.-F."/>
            <person name="Hugenholtz P."/>
            <person name="Woyke T."/>
            <person name="Wu D."/>
            <person name="Spring S."/>
            <person name="Schroeder M."/>
            <person name="Brambilla E.-M."/>
            <person name="Klenk H.-P."/>
            <person name="Eisen J.A."/>
        </authorList>
    </citation>
    <scope>NUCLEOTIDE SEQUENCE [LARGE SCALE GENOMIC DNA]</scope>
    <source>
        <strain evidence="7">ATCC BAA-1197 / DSM 17291 / Cas60314</strain>
    </source>
</reference>
<dbReference type="Pfam" id="PF01196">
    <property type="entry name" value="Ribosomal_L17"/>
    <property type="match status" value="1"/>
</dbReference>
<dbReference type="KEGG" id="tli:Tlie_0676"/>
<protein>
    <recommendedName>
        <fullName evidence="4">Large ribosomal subunit protein bL17</fullName>
    </recommendedName>
</protein>
<keyword evidence="3 4" id="KW-0687">Ribonucleoprotein</keyword>
<dbReference type="OrthoDB" id="9809073at2"/>
<comment type="subunit">
    <text evidence="4">Part of the 50S ribosomal subunit. Contacts protein L32.</text>
</comment>
<dbReference type="GO" id="GO:0003735">
    <property type="term" value="F:structural constituent of ribosome"/>
    <property type="evidence" value="ECO:0007669"/>
    <property type="project" value="InterPro"/>
</dbReference>
<dbReference type="InterPro" id="IPR036373">
    <property type="entry name" value="Ribosomal_bL17_sf"/>
</dbReference>
<evidence type="ECO:0000256" key="5">
    <source>
        <dbReference type="RuleBase" id="RU000660"/>
    </source>
</evidence>
<dbReference type="Gene3D" id="3.90.1030.10">
    <property type="entry name" value="Ribosomal protein L17"/>
    <property type="match status" value="1"/>
</dbReference>
<dbReference type="GO" id="GO:0022625">
    <property type="term" value="C:cytosolic large ribosomal subunit"/>
    <property type="evidence" value="ECO:0007669"/>
    <property type="project" value="TreeGrafter"/>
</dbReference>
<comment type="similarity">
    <text evidence="1 4 5">Belongs to the bacterial ribosomal protein bL17 family.</text>
</comment>
<dbReference type="SUPFAM" id="SSF64263">
    <property type="entry name" value="Prokaryotic ribosomal protein L17"/>
    <property type="match status" value="1"/>
</dbReference>
<dbReference type="eggNOG" id="COG0203">
    <property type="taxonomic scope" value="Bacteria"/>
</dbReference>
<evidence type="ECO:0000256" key="4">
    <source>
        <dbReference type="HAMAP-Rule" id="MF_01368"/>
    </source>
</evidence>
<organism evidence="6 7">
    <name type="scientific">Thermovirga lienii (strain ATCC BAA-1197 / DSM 17291 / Cas60314)</name>
    <dbReference type="NCBI Taxonomy" id="580340"/>
    <lineage>
        <taxon>Bacteria</taxon>
        <taxon>Thermotogati</taxon>
        <taxon>Synergistota</taxon>
        <taxon>Synergistia</taxon>
        <taxon>Synergistales</taxon>
        <taxon>Thermovirgaceae</taxon>
        <taxon>Thermovirga</taxon>
    </lineage>
</organism>
<reference evidence="6 7" key="2">
    <citation type="journal article" date="2012" name="Stand. Genomic Sci.">
        <title>Genome sequence of the moderately thermophilic, amino-acid-degrading and sulfur-reducing bacterium Thermovirga lienii type strain (Cas60314(T)).</title>
        <authorList>
            <person name="Goker M."/>
            <person name="Saunders E."/>
            <person name="Lapidus A."/>
            <person name="Nolan M."/>
            <person name="Lucas S."/>
            <person name="Hammon N."/>
            <person name="Deshpande S."/>
            <person name="Cheng J.F."/>
            <person name="Han C."/>
            <person name="Tapia R."/>
            <person name="Goodwin L.A."/>
            <person name="Pitluck S."/>
            <person name="Liolios K."/>
            <person name="Mavromatis K."/>
            <person name="Pagani I."/>
            <person name="Ivanova N."/>
            <person name="Mikhailova N."/>
            <person name="Pati A."/>
            <person name="Chen A."/>
            <person name="Palaniappan K."/>
            <person name="Land M."/>
            <person name="Chang Y.J."/>
            <person name="Jeffries C.D."/>
            <person name="Brambilla E.M."/>
            <person name="Rohde M."/>
            <person name="Spring S."/>
            <person name="Detter J.C."/>
            <person name="Woyke T."/>
            <person name="Bristow J."/>
            <person name="Eisen J.A."/>
            <person name="Markowitz V."/>
            <person name="Hugenholtz P."/>
            <person name="Kyrpides N.C."/>
            <person name="Klenk H.P."/>
        </authorList>
    </citation>
    <scope>NUCLEOTIDE SEQUENCE [LARGE SCALE GENOMIC DNA]</scope>
    <source>
        <strain evidence="7">ATCC BAA-1197 / DSM 17291 / Cas60314</strain>
    </source>
</reference>
<dbReference type="GO" id="GO:0006412">
    <property type="term" value="P:translation"/>
    <property type="evidence" value="ECO:0007669"/>
    <property type="project" value="UniProtKB-UniRule"/>
</dbReference>
<dbReference type="EMBL" id="CP003096">
    <property type="protein sequence ID" value="AER66411.1"/>
    <property type="molecule type" value="Genomic_DNA"/>
</dbReference>